<feature type="domain" description="GP-PDE" evidence="1">
    <location>
        <begin position="45"/>
        <end position="284"/>
    </location>
</feature>
<name>A0A9W8TL56_9PEZI</name>
<organism evidence="2 3">
    <name type="scientific">Xylaria arbuscula</name>
    <dbReference type="NCBI Taxonomy" id="114810"/>
    <lineage>
        <taxon>Eukaryota</taxon>
        <taxon>Fungi</taxon>
        <taxon>Dikarya</taxon>
        <taxon>Ascomycota</taxon>
        <taxon>Pezizomycotina</taxon>
        <taxon>Sordariomycetes</taxon>
        <taxon>Xylariomycetidae</taxon>
        <taxon>Xylariales</taxon>
        <taxon>Xylariaceae</taxon>
        <taxon>Xylaria</taxon>
    </lineage>
</organism>
<dbReference type="GO" id="GO:0006629">
    <property type="term" value="P:lipid metabolic process"/>
    <property type="evidence" value="ECO:0007669"/>
    <property type="project" value="InterPro"/>
</dbReference>
<accession>A0A9W8TL56</accession>
<dbReference type="Proteomes" id="UP001148614">
    <property type="component" value="Unassembled WGS sequence"/>
</dbReference>
<evidence type="ECO:0000313" key="2">
    <source>
        <dbReference type="EMBL" id="KAJ3570837.1"/>
    </source>
</evidence>
<dbReference type="PANTHER" id="PTHR43805:SF1">
    <property type="entry name" value="GP-PDE DOMAIN-CONTAINING PROTEIN"/>
    <property type="match status" value="1"/>
</dbReference>
<dbReference type="GO" id="GO:0008081">
    <property type="term" value="F:phosphoric diester hydrolase activity"/>
    <property type="evidence" value="ECO:0007669"/>
    <property type="project" value="InterPro"/>
</dbReference>
<protein>
    <recommendedName>
        <fullName evidence="1">GP-PDE domain-containing protein</fullName>
    </recommendedName>
</protein>
<dbReference type="InterPro" id="IPR030395">
    <property type="entry name" value="GP_PDE_dom"/>
</dbReference>
<dbReference type="Pfam" id="PF03009">
    <property type="entry name" value="GDPD"/>
    <property type="match status" value="1"/>
</dbReference>
<sequence length="348" mass="39470">MKQLLETTTHEKSPLLGPQREAMANPAMLKTAFTGSQAAYLRSTPRTIGHRGFKAAAPENTIAAFKAATEAGAEALETDLHLTRDGVVVLCHDETLQRCYGNKARVRDLSWAEISRLRTLREPRQPMPRLIDLLEYLNQPGLEQTQLMLDIKTHDDAEEIMKRTAETLASVPSQRPWSTRVTPCCWSATYIKLSMKYLPDYPITHVGFSITYARCLTHIPNISFSMLRHALASPCGGRFIREMKQKGIPVHVWTVNEENWMEWSIERGLSGVITDEVALFREVCNRSGSDQASITRSRWKNAIPTLYQTLRFWAEIAVVHLLITLHMSRQWLKHGSLARHISRELNGG</sequence>
<dbReference type="PANTHER" id="PTHR43805">
    <property type="entry name" value="GLYCEROPHOSPHORYL DIESTER PHOSPHODIESTERASE"/>
    <property type="match status" value="1"/>
</dbReference>
<dbReference type="Gene3D" id="3.20.20.190">
    <property type="entry name" value="Phosphatidylinositol (PI) phosphodiesterase"/>
    <property type="match status" value="1"/>
</dbReference>
<dbReference type="SUPFAM" id="SSF51695">
    <property type="entry name" value="PLC-like phosphodiesterases"/>
    <property type="match status" value="1"/>
</dbReference>
<dbReference type="PROSITE" id="PS51704">
    <property type="entry name" value="GP_PDE"/>
    <property type="match status" value="1"/>
</dbReference>
<dbReference type="CDD" id="cd08570">
    <property type="entry name" value="GDPD_YPL206cp_fungi"/>
    <property type="match status" value="1"/>
</dbReference>
<reference evidence="2" key="1">
    <citation type="submission" date="2022-07" db="EMBL/GenBank/DDBJ databases">
        <title>Genome Sequence of Xylaria arbuscula.</title>
        <authorList>
            <person name="Buettner E."/>
        </authorList>
    </citation>
    <scope>NUCLEOTIDE SEQUENCE</scope>
    <source>
        <strain evidence="2">VT107</strain>
    </source>
</reference>
<dbReference type="OrthoDB" id="1058301at2759"/>
<dbReference type="InterPro" id="IPR017946">
    <property type="entry name" value="PLC-like_Pdiesterase_TIM-brl"/>
</dbReference>
<dbReference type="EMBL" id="JANPWZ010000896">
    <property type="protein sequence ID" value="KAJ3570837.1"/>
    <property type="molecule type" value="Genomic_DNA"/>
</dbReference>
<evidence type="ECO:0000313" key="3">
    <source>
        <dbReference type="Proteomes" id="UP001148614"/>
    </source>
</evidence>
<keyword evidence="3" id="KW-1185">Reference proteome</keyword>
<dbReference type="AlphaFoldDB" id="A0A9W8TL56"/>
<gene>
    <name evidence="2" type="ORF">NPX13_g5597</name>
</gene>
<proteinExistence type="predicted"/>
<comment type="caution">
    <text evidence="2">The sequence shown here is derived from an EMBL/GenBank/DDBJ whole genome shotgun (WGS) entry which is preliminary data.</text>
</comment>
<dbReference type="VEuPathDB" id="FungiDB:F4678DRAFT_393902"/>
<evidence type="ECO:0000259" key="1">
    <source>
        <dbReference type="PROSITE" id="PS51704"/>
    </source>
</evidence>